<dbReference type="OrthoDB" id="20018at2759"/>
<feature type="compositionally biased region" description="Low complexity" evidence="4">
    <location>
        <begin position="135"/>
        <end position="149"/>
    </location>
</feature>
<dbReference type="GO" id="GO:0031083">
    <property type="term" value="C:BLOC-1 complex"/>
    <property type="evidence" value="ECO:0007669"/>
    <property type="project" value="InterPro"/>
</dbReference>
<feature type="region of interest" description="Disordered" evidence="4">
    <location>
        <begin position="259"/>
        <end position="385"/>
    </location>
</feature>
<evidence type="ECO:0000256" key="3">
    <source>
        <dbReference type="SAM" id="Coils"/>
    </source>
</evidence>
<reference evidence="5" key="1">
    <citation type="submission" date="2017-09" db="EMBL/GenBank/DDBJ databases">
        <title>Polyketide synthases of a Diaporthe helianthi virulent isolate.</title>
        <authorList>
            <person name="Baroncelli R."/>
        </authorList>
    </citation>
    <scope>NUCLEOTIDE SEQUENCE [LARGE SCALE GENOMIC DNA]</scope>
    <source>
        <strain evidence="5">7/96</strain>
    </source>
</reference>
<dbReference type="Proteomes" id="UP000094444">
    <property type="component" value="Unassembled WGS sequence"/>
</dbReference>
<feature type="compositionally biased region" description="Low complexity" evidence="4">
    <location>
        <begin position="50"/>
        <end position="63"/>
    </location>
</feature>
<feature type="compositionally biased region" description="Basic and acidic residues" evidence="4">
    <location>
        <begin position="307"/>
        <end position="326"/>
    </location>
</feature>
<evidence type="ECO:0000256" key="1">
    <source>
        <dbReference type="ARBA" id="ARBA00007133"/>
    </source>
</evidence>
<evidence type="ECO:0000256" key="2">
    <source>
        <dbReference type="ARBA" id="ARBA00019577"/>
    </source>
</evidence>
<dbReference type="PANTHER" id="PTHR13073:SF0">
    <property type="entry name" value="BIOGENESIS OF LYSOSOME-RELATED ORGANELLES COMPLEX 1 SUBUNIT 1"/>
    <property type="match status" value="1"/>
</dbReference>
<comment type="caution">
    <text evidence="5">The sequence shown here is derived from an EMBL/GenBank/DDBJ whole genome shotgun (WGS) entry which is preliminary data.</text>
</comment>
<dbReference type="Pfam" id="PF06320">
    <property type="entry name" value="GCN5L1"/>
    <property type="match status" value="1"/>
</dbReference>
<feature type="coiled-coil region" evidence="3">
    <location>
        <begin position="190"/>
        <end position="217"/>
    </location>
</feature>
<feature type="compositionally biased region" description="Low complexity" evidence="4">
    <location>
        <begin position="88"/>
        <end position="104"/>
    </location>
</feature>
<proteinExistence type="inferred from homology"/>
<feature type="compositionally biased region" description="Low complexity" evidence="4">
    <location>
        <begin position="14"/>
        <end position="42"/>
    </location>
</feature>
<dbReference type="GO" id="GO:0016197">
    <property type="term" value="P:endosomal transport"/>
    <property type="evidence" value="ECO:0007669"/>
    <property type="project" value="TreeGrafter"/>
</dbReference>
<dbReference type="STRING" id="158607.A0A2P5HNL9"/>
<protein>
    <recommendedName>
        <fullName evidence="2">Biogenesis of lysosome-related organelles complex 1 subunit 1</fullName>
    </recommendedName>
</protein>
<accession>A0A2P5HNL9</accession>
<dbReference type="InParanoid" id="A0A2P5HNL9"/>
<feature type="compositionally biased region" description="Basic residues" evidence="4">
    <location>
        <begin position="105"/>
        <end position="127"/>
    </location>
</feature>
<evidence type="ECO:0000313" key="5">
    <source>
        <dbReference type="EMBL" id="POS71838.1"/>
    </source>
</evidence>
<evidence type="ECO:0000256" key="4">
    <source>
        <dbReference type="SAM" id="MobiDB-lite"/>
    </source>
</evidence>
<dbReference type="EMBL" id="MAVT02001155">
    <property type="protein sequence ID" value="POS71838.1"/>
    <property type="molecule type" value="Genomic_DNA"/>
</dbReference>
<feature type="compositionally biased region" description="Low complexity" evidence="4">
    <location>
        <begin position="266"/>
        <end position="280"/>
    </location>
</feature>
<gene>
    <name evidence="5" type="ORF">DHEL01_v209765</name>
</gene>
<dbReference type="AlphaFoldDB" id="A0A2P5HNL9"/>
<dbReference type="PANTHER" id="PTHR13073">
    <property type="entry name" value="BLOC-1 COMPLEX SUBUNIT 1"/>
    <property type="match status" value="1"/>
</dbReference>
<keyword evidence="6" id="KW-1185">Reference proteome</keyword>
<comment type="similarity">
    <text evidence="1">Belongs to the BLOC1S1 family.</text>
</comment>
<keyword evidence="3" id="KW-0175">Coiled coil</keyword>
<evidence type="ECO:0000313" key="6">
    <source>
        <dbReference type="Proteomes" id="UP000094444"/>
    </source>
</evidence>
<sequence length="385" mass="40452">MSASIRPISPPRPSSASVTATTVSSSSALTTTSRSTAFPSGSSRGGGAGPSTTGPSSVSSVNHSPPPPPNNNNHHHHHHPVPAPPGVAPGTQAAEAQQTYAAHLHAQHNHHQSHIPHPAHAHAHAHAQSRPPPSSSSSAAAALRTPASPTNSSHLPTAADQEQIAQARTALVASIGNTLDHELQTRASLLHANQAAIEKQERDVEKALADLRREDDRLLKVLNNGSRQVKELGDVQNWAERLERDFLVLEETMRLVHEGVGGSGSESGSWSGSESGSWSGSEGGSVVGDGDDDGDVRMADGDEGLDDERVNENAMSKDKGKGKQLDEPSSTDAMDVDSAQESSRARTADPGPNMLVDLVSSSGSPAAPKQPRTSTGWLRRFWWRS</sequence>
<name>A0A2P5HNL9_DIAHE</name>
<organism evidence="5 6">
    <name type="scientific">Diaporthe helianthi</name>
    <dbReference type="NCBI Taxonomy" id="158607"/>
    <lineage>
        <taxon>Eukaryota</taxon>
        <taxon>Fungi</taxon>
        <taxon>Dikarya</taxon>
        <taxon>Ascomycota</taxon>
        <taxon>Pezizomycotina</taxon>
        <taxon>Sordariomycetes</taxon>
        <taxon>Sordariomycetidae</taxon>
        <taxon>Diaporthales</taxon>
        <taxon>Diaporthaceae</taxon>
        <taxon>Diaporthe</taxon>
    </lineage>
</organism>
<feature type="region of interest" description="Disordered" evidence="4">
    <location>
        <begin position="1"/>
        <end position="160"/>
    </location>
</feature>
<dbReference type="InterPro" id="IPR009395">
    <property type="entry name" value="BLOC1S1"/>
</dbReference>